<reference evidence="3" key="1">
    <citation type="submission" date="2016-06" db="UniProtKB">
        <authorList>
            <consortium name="WormBaseParasite"/>
        </authorList>
    </citation>
    <scope>IDENTIFICATION</scope>
</reference>
<evidence type="ECO:0000313" key="2">
    <source>
        <dbReference type="Proteomes" id="UP000272942"/>
    </source>
</evidence>
<dbReference type="EMBL" id="UZAN01040484">
    <property type="protein sequence ID" value="VDP69817.1"/>
    <property type="molecule type" value="Genomic_DNA"/>
</dbReference>
<protein>
    <submittedName>
        <fullName evidence="3">Triple gene block protein 2</fullName>
    </submittedName>
</protein>
<organism evidence="3">
    <name type="scientific">Echinostoma caproni</name>
    <dbReference type="NCBI Taxonomy" id="27848"/>
    <lineage>
        <taxon>Eukaryota</taxon>
        <taxon>Metazoa</taxon>
        <taxon>Spiralia</taxon>
        <taxon>Lophotrochozoa</taxon>
        <taxon>Platyhelminthes</taxon>
        <taxon>Trematoda</taxon>
        <taxon>Digenea</taxon>
        <taxon>Plagiorchiida</taxon>
        <taxon>Echinostomata</taxon>
        <taxon>Echinostomatoidea</taxon>
        <taxon>Echinostomatidae</taxon>
        <taxon>Echinostoma</taxon>
    </lineage>
</organism>
<dbReference type="Proteomes" id="UP000272942">
    <property type="component" value="Unassembled WGS sequence"/>
</dbReference>
<accession>A0A183A9B0</accession>
<proteinExistence type="predicted"/>
<dbReference type="InterPro" id="IPR036691">
    <property type="entry name" value="Endo/exonu/phosph_ase_sf"/>
</dbReference>
<reference evidence="1 2" key="2">
    <citation type="submission" date="2018-11" db="EMBL/GenBank/DDBJ databases">
        <authorList>
            <consortium name="Pathogen Informatics"/>
        </authorList>
    </citation>
    <scope>NUCLEOTIDE SEQUENCE [LARGE SCALE GENOMIC DNA]</scope>
    <source>
        <strain evidence="1 2">Egypt</strain>
    </source>
</reference>
<name>A0A183A9B0_9TREM</name>
<sequence length="197" mass="21950">MPKVSTWDIIAVTESWSTDDILDSELGLPGMSLIRLDRPTGEGRVLLYPRSDLQCDVVNPPVSALDTIWCILSKRDDFLIGMVYRSPSSTESANDTLLRAMSQVLSAEFNHILRTNQQESAQLIDHLNMLEMLKLAVLLFTLVPAILAQRYTDCAGNGNLVNVTVTPCTQTPCEIRRYTRTELAITFRAGEVCFPTT</sequence>
<gene>
    <name evidence="1" type="ORF">ECPE_LOCUS3545</name>
</gene>
<evidence type="ECO:0000313" key="3">
    <source>
        <dbReference type="WBParaSite" id="ECPE_0000354801-mRNA-1"/>
    </source>
</evidence>
<dbReference type="Gene3D" id="3.60.10.10">
    <property type="entry name" value="Endonuclease/exonuclease/phosphatase"/>
    <property type="match status" value="1"/>
</dbReference>
<dbReference type="WBParaSite" id="ECPE_0000354801-mRNA-1">
    <property type="protein sequence ID" value="ECPE_0000354801-mRNA-1"/>
    <property type="gene ID" value="ECPE_0000354801"/>
</dbReference>
<keyword evidence="2" id="KW-1185">Reference proteome</keyword>
<evidence type="ECO:0000313" key="1">
    <source>
        <dbReference type="EMBL" id="VDP69817.1"/>
    </source>
</evidence>
<dbReference type="AlphaFoldDB" id="A0A183A9B0"/>
<dbReference type="Gene3D" id="2.60.40.770">
    <property type="match status" value="1"/>
</dbReference>